<evidence type="ECO:0000256" key="1">
    <source>
        <dbReference type="ARBA" id="ARBA00012231"/>
    </source>
</evidence>
<feature type="compositionally biased region" description="Pro residues" evidence="12">
    <location>
        <begin position="123"/>
        <end position="140"/>
    </location>
</feature>
<evidence type="ECO:0000256" key="4">
    <source>
        <dbReference type="ARBA" id="ARBA00022777"/>
    </source>
</evidence>
<comment type="function">
    <text evidence="8">Reversibly catalyzes the transfer of phosphate between ATP and various phosphogens (e.g. creatine phosphate). Creatine kinase isoenzymes play a central role in energy transduction in tissues with large, fluctuating energy demands, such as skeletal muscle, heart, brain and spermatozoa. Acts as a key regulator of adaptive thermogenesis as part of the futile creatine cycle: localizes to the mitochondria of thermogenic fat cells and acts by mediating phosphorylation of creatine to initiate a futile cycle of creatine phosphorylation and dephosphorylation. During the futile creatine cycle, creatine and N-phosphocreatine are in a futile cycle, which dissipates the high energy charge of N-phosphocreatine as heat without performing any mechanical or chemical work.</text>
</comment>
<keyword evidence="15" id="KW-1185">Reference proteome</keyword>
<dbReference type="GO" id="GO:0046314">
    <property type="term" value="P:phosphocreatine biosynthetic process"/>
    <property type="evidence" value="ECO:0007669"/>
    <property type="project" value="InterPro"/>
</dbReference>
<dbReference type="GO" id="GO:0005615">
    <property type="term" value="C:extracellular space"/>
    <property type="evidence" value="ECO:0007669"/>
    <property type="project" value="TreeGrafter"/>
</dbReference>
<keyword evidence="2 11" id="KW-0808">Transferase</keyword>
<dbReference type="Gene3D" id="1.10.135.10">
    <property type="entry name" value="ATP:guanido phosphotransferase, N-terminal domain"/>
    <property type="match status" value="2"/>
</dbReference>
<dbReference type="SUPFAM" id="SSF55931">
    <property type="entry name" value="Glutamine synthetase/guanido kinase"/>
    <property type="match status" value="1"/>
</dbReference>
<evidence type="ECO:0000256" key="8">
    <source>
        <dbReference type="ARBA" id="ARBA00045554"/>
    </source>
</evidence>
<sequence>MKAIVVSQKALEHHLLLLHYCGLRQLALRFLIIMAPSQQALENFLDEFPDLSGHNNPTAKVLTPELYAELCSKSTPSGFPVDDSYDVFKELFDPIIEDWLGGYRPSDEHKTDLNPIHSLCLPLPTPPPHSPPPPPPPLPPHCSHSASEKLAVEALWSLDGDLASPALSPLLPVSGMTHDWQDTFLVWINEEDYLWVISMQKGGNMKESKNYEFMWNPHLGYILTYPSNLGTGLRAGVNIKVPHLGKHEKFPEVLKRLRLQKRGTGGVDTATVGGIFDVSNADHLGFSEVELVQMVVDGVKLLIEMDQLLEQGQTIDDLVPAQK</sequence>
<dbReference type="PANTHER" id="PTHR11547:SF23">
    <property type="entry name" value="CREATINE KINASE B-TYPE"/>
    <property type="match status" value="1"/>
</dbReference>
<evidence type="ECO:0000256" key="9">
    <source>
        <dbReference type="ARBA" id="ARBA00047143"/>
    </source>
</evidence>
<evidence type="ECO:0000256" key="7">
    <source>
        <dbReference type="ARBA" id="ARBA00041818"/>
    </source>
</evidence>
<dbReference type="GO" id="GO:0005524">
    <property type="term" value="F:ATP binding"/>
    <property type="evidence" value="ECO:0007669"/>
    <property type="project" value="UniProtKB-UniRule"/>
</dbReference>
<evidence type="ECO:0000256" key="5">
    <source>
        <dbReference type="ARBA" id="ARBA00022840"/>
    </source>
</evidence>
<dbReference type="AlphaFoldDB" id="A0A811Z410"/>
<dbReference type="PANTHER" id="PTHR11547">
    <property type="entry name" value="ARGININE OR CREATINE KINASE"/>
    <property type="match status" value="1"/>
</dbReference>
<evidence type="ECO:0000256" key="10">
    <source>
        <dbReference type="ARBA" id="ARBA00048857"/>
    </source>
</evidence>
<dbReference type="Gene3D" id="3.30.590.10">
    <property type="entry name" value="Glutamine synthetase/guanido kinase, catalytic domain"/>
    <property type="match status" value="1"/>
</dbReference>
<dbReference type="EMBL" id="CAJHUB010000757">
    <property type="protein sequence ID" value="CAD7684378.1"/>
    <property type="molecule type" value="Genomic_DNA"/>
</dbReference>
<evidence type="ECO:0000256" key="3">
    <source>
        <dbReference type="ARBA" id="ARBA00022741"/>
    </source>
</evidence>
<keyword evidence="4 11" id="KW-0418">Kinase</keyword>
<evidence type="ECO:0000256" key="6">
    <source>
        <dbReference type="ARBA" id="ARBA00040306"/>
    </source>
</evidence>
<keyword evidence="5 11" id="KW-0067">ATP-binding</keyword>
<comment type="similarity">
    <text evidence="11">Belongs to the ATP:guanido phosphotransferase family.</text>
</comment>
<comment type="catalytic activity">
    <reaction evidence="10">
        <text>creatine + ATP = N-phosphocreatine + ADP + H(+)</text>
        <dbReference type="Rhea" id="RHEA:17157"/>
        <dbReference type="ChEBI" id="CHEBI:15378"/>
        <dbReference type="ChEBI" id="CHEBI:30616"/>
        <dbReference type="ChEBI" id="CHEBI:57947"/>
        <dbReference type="ChEBI" id="CHEBI:58092"/>
        <dbReference type="ChEBI" id="CHEBI:456216"/>
        <dbReference type="EC" id="2.7.3.2"/>
    </reaction>
    <physiologicalReaction direction="left-to-right" evidence="10">
        <dbReference type="Rhea" id="RHEA:17158"/>
    </physiologicalReaction>
</comment>
<evidence type="ECO:0000313" key="15">
    <source>
        <dbReference type="Proteomes" id="UP000645828"/>
    </source>
</evidence>
<feature type="region of interest" description="Disordered" evidence="12">
    <location>
        <begin position="123"/>
        <end position="144"/>
    </location>
</feature>
<dbReference type="InterPro" id="IPR022414">
    <property type="entry name" value="ATP-guanido_PTrfase_cat"/>
</dbReference>
<dbReference type="InterPro" id="IPR036802">
    <property type="entry name" value="ATP-guanido_PTrfase_N_sf"/>
</dbReference>
<dbReference type="SUPFAM" id="SSF48034">
    <property type="entry name" value="Guanido kinase N-terminal domain"/>
    <property type="match status" value="1"/>
</dbReference>
<evidence type="ECO:0000256" key="2">
    <source>
        <dbReference type="ARBA" id="ARBA00022679"/>
    </source>
</evidence>
<keyword evidence="3 11" id="KW-0547">Nucleotide-binding</keyword>
<dbReference type="EC" id="2.7.3.2" evidence="1"/>
<evidence type="ECO:0000256" key="12">
    <source>
        <dbReference type="SAM" id="MobiDB-lite"/>
    </source>
</evidence>
<dbReference type="InterPro" id="IPR014746">
    <property type="entry name" value="Gln_synth/guanido_kin_cat_dom"/>
</dbReference>
<feature type="domain" description="Phosphagen kinase C-terminal" evidence="13">
    <location>
        <begin position="182"/>
        <end position="309"/>
    </location>
</feature>
<comment type="caution">
    <text evidence="14">The sequence shown here is derived from an EMBL/GenBank/DDBJ whole genome shotgun (WGS) entry which is preliminary data.</text>
</comment>
<protein>
    <recommendedName>
        <fullName evidence="6">Creatine kinase B-type</fullName>
        <ecNumber evidence="1">2.7.3.2</ecNumber>
    </recommendedName>
    <alternativeName>
        <fullName evidence="7">Creatine kinase B chain</fullName>
    </alternativeName>
</protein>
<feature type="binding site" evidence="11">
    <location>
        <begin position="234"/>
        <end position="238"/>
    </location>
    <ligand>
        <name>ATP</name>
        <dbReference type="ChEBI" id="CHEBI:30616"/>
    </ligand>
</feature>
<dbReference type="GO" id="GO:0004111">
    <property type="term" value="F:creatine kinase activity"/>
    <property type="evidence" value="ECO:0007669"/>
    <property type="project" value="UniProtKB-EC"/>
</dbReference>
<evidence type="ECO:0000313" key="14">
    <source>
        <dbReference type="EMBL" id="CAD7684378.1"/>
    </source>
</evidence>
<feature type="binding site" evidence="11">
    <location>
        <begin position="262"/>
        <end position="267"/>
    </location>
    <ligand>
        <name>ATP</name>
        <dbReference type="ChEBI" id="CHEBI:30616"/>
    </ligand>
</feature>
<comment type="subunit">
    <text evidence="9">Dimer of identical or non-identical chains, which can be either B (brain type) or M (muscle type). With MM being the major form in skeletal muscle and myocardium, MB existing in myocardium, and BB existing in many tissues, especially brain. Interacts with SLC12A6 (via C-terminus); the interaction may be required for SLC12A6 potassium-chloride cotransport activity.</text>
</comment>
<reference evidence="14" key="1">
    <citation type="submission" date="2020-12" db="EMBL/GenBank/DDBJ databases">
        <authorList>
            <consortium name="Molecular Ecology Group"/>
        </authorList>
    </citation>
    <scope>NUCLEOTIDE SEQUENCE</scope>
    <source>
        <strain evidence="14">TBG_1078</strain>
    </source>
</reference>
<name>A0A811Z410_NYCPR</name>
<comment type="caution">
    <text evidence="11">Lacks conserved residue(s) required for the propagation of feature annotation.</text>
</comment>
<organism evidence="14 15">
    <name type="scientific">Nyctereutes procyonoides</name>
    <name type="common">Raccoon dog</name>
    <name type="synonym">Canis procyonoides</name>
    <dbReference type="NCBI Taxonomy" id="34880"/>
    <lineage>
        <taxon>Eukaryota</taxon>
        <taxon>Metazoa</taxon>
        <taxon>Chordata</taxon>
        <taxon>Craniata</taxon>
        <taxon>Vertebrata</taxon>
        <taxon>Euteleostomi</taxon>
        <taxon>Mammalia</taxon>
        <taxon>Eutheria</taxon>
        <taxon>Laurasiatheria</taxon>
        <taxon>Carnivora</taxon>
        <taxon>Caniformia</taxon>
        <taxon>Canidae</taxon>
        <taxon>Nyctereutes</taxon>
    </lineage>
</organism>
<proteinExistence type="inferred from homology"/>
<gene>
    <name evidence="14" type="ORF">NYPRO_LOCUS17171</name>
</gene>
<dbReference type="Proteomes" id="UP000645828">
    <property type="component" value="Unassembled WGS sequence"/>
</dbReference>
<dbReference type="InterPro" id="IPR000749">
    <property type="entry name" value="ATP-guanido_PTrfase"/>
</dbReference>
<evidence type="ECO:0000256" key="11">
    <source>
        <dbReference type="PROSITE-ProRule" id="PRU00843"/>
    </source>
</evidence>
<dbReference type="Pfam" id="PF00217">
    <property type="entry name" value="ATP-gua_Ptrans"/>
    <property type="match status" value="1"/>
</dbReference>
<evidence type="ECO:0000259" key="13">
    <source>
        <dbReference type="PROSITE" id="PS51510"/>
    </source>
</evidence>
<dbReference type="PROSITE" id="PS51510">
    <property type="entry name" value="PHOSPHAGEN_KINASE_C"/>
    <property type="match status" value="1"/>
</dbReference>
<accession>A0A811Z410</accession>